<evidence type="ECO:0000313" key="1">
    <source>
        <dbReference type="EMBL" id="KAG8009667.1"/>
    </source>
</evidence>
<protein>
    <submittedName>
        <fullName evidence="1">Serine/threonine-protein kinase RIO3</fullName>
    </submittedName>
</protein>
<name>A0ACB7F580_NIBAL</name>
<dbReference type="EMBL" id="CM024805">
    <property type="protein sequence ID" value="KAG8009667.1"/>
    <property type="molecule type" value="Genomic_DNA"/>
</dbReference>
<keyword evidence="1" id="KW-0418">Kinase</keyword>
<accession>A0ACB7F580</accession>
<gene>
    <name evidence="1" type="primary">RIOK3.2</name>
    <name evidence="1" type="ORF">GBF38_019014</name>
</gene>
<sequence length="90" mass="10349">MYQECNLVHADLSEYNMLWHDGKVWLIDVSQSIEPTHPHGLEFLFRDCRNVSTIMALEKRNEDHVQKRGKKTFPVGSEDAGPPLKPDADD</sequence>
<keyword evidence="2" id="KW-1185">Reference proteome</keyword>
<proteinExistence type="predicted"/>
<organism evidence="1 2">
    <name type="scientific">Nibea albiflora</name>
    <name type="common">Yellow drum</name>
    <name type="synonym">Corvina albiflora</name>
    <dbReference type="NCBI Taxonomy" id="240163"/>
    <lineage>
        <taxon>Eukaryota</taxon>
        <taxon>Metazoa</taxon>
        <taxon>Chordata</taxon>
        <taxon>Craniata</taxon>
        <taxon>Vertebrata</taxon>
        <taxon>Euteleostomi</taxon>
        <taxon>Actinopterygii</taxon>
        <taxon>Neopterygii</taxon>
        <taxon>Teleostei</taxon>
        <taxon>Neoteleostei</taxon>
        <taxon>Acanthomorphata</taxon>
        <taxon>Eupercaria</taxon>
        <taxon>Sciaenidae</taxon>
        <taxon>Nibea</taxon>
    </lineage>
</organism>
<dbReference type="Proteomes" id="UP000805704">
    <property type="component" value="Chromosome 17"/>
</dbReference>
<reference evidence="1" key="1">
    <citation type="submission" date="2020-04" db="EMBL/GenBank/DDBJ databases">
        <title>A chromosome-scale assembly and high-density genetic map of the yellow drum (Nibea albiflora) genome.</title>
        <authorList>
            <person name="Xu D."/>
            <person name="Zhang W."/>
            <person name="Chen R."/>
            <person name="Tan P."/>
            <person name="Wang L."/>
            <person name="Song H."/>
            <person name="Tian L."/>
            <person name="Zhu Q."/>
            <person name="Wang B."/>
        </authorList>
    </citation>
    <scope>NUCLEOTIDE SEQUENCE</scope>
    <source>
        <strain evidence="1">ZJHYS-2018</strain>
    </source>
</reference>
<evidence type="ECO:0000313" key="2">
    <source>
        <dbReference type="Proteomes" id="UP000805704"/>
    </source>
</evidence>
<keyword evidence="1" id="KW-0808">Transferase</keyword>
<comment type="caution">
    <text evidence="1">The sequence shown here is derived from an EMBL/GenBank/DDBJ whole genome shotgun (WGS) entry which is preliminary data.</text>
</comment>